<dbReference type="Pfam" id="PF00440">
    <property type="entry name" value="TetR_N"/>
    <property type="match status" value="1"/>
</dbReference>
<dbReference type="AlphaFoldDB" id="A0A430AHH2"/>
<proteinExistence type="predicted"/>
<accession>A0A430AHH2</accession>
<organism evidence="4 5">
    <name type="scientific">Vagococcus entomophilus</name>
    <dbReference type="NCBI Taxonomy" id="1160095"/>
    <lineage>
        <taxon>Bacteria</taxon>
        <taxon>Bacillati</taxon>
        <taxon>Bacillota</taxon>
        <taxon>Bacilli</taxon>
        <taxon>Lactobacillales</taxon>
        <taxon>Enterococcaceae</taxon>
        <taxon>Vagococcus</taxon>
    </lineage>
</organism>
<sequence>MSMKEDVRIIKTKKNIEQSLISLLETKDFRRLTIKDICQKAMISKSTFYAHYLDKYDLLEKIVTTYSQLVSDEIAMRFQPEQQTHIVTNFHNFESILLGNRQVYKTLLKIHEPEADLSAKLEHIFYEHSLEYIKAKEQKLEVPKEFLASIYATYVMQLLAWMLKTGETSKVLPVSELLQSTFDL</sequence>
<evidence type="ECO:0000313" key="4">
    <source>
        <dbReference type="EMBL" id="RSU07382.1"/>
    </source>
</evidence>
<dbReference type="InterPro" id="IPR050624">
    <property type="entry name" value="HTH-type_Tx_Regulator"/>
</dbReference>
<name>A0A430AHH2_9ENTE</name>
<reference evidence="4 5" key="1">
    <citation type="submission" date="2017-05" db="EMBL/GenBank/DDBJ databases">
        <title>Vagococcus spp. assemblies.</title>
        <authorList>
            <person name="Gulvik C.A."/>
        </authorList>
    </citation>
    <scope>NUCLEOTIDE SEQUENCE [LARGE SCALE GENOMIC DNA]</scope>
    <source>
        <strain evidence="4 5">DSM 24756</strain>
    </source>
</reference>
<protein>
    <recommendedName>
        <fullName evidence="3">HTH tetR-type domain-containing protein</fullName>
    </recommendedName>
</protein>
<dbReference type="PANTHER" id="PTHR43479">
    <property type="entry name" value="ACREF/ENVCD OPERON REPRESSOR-RELATED"/>
    <property type="match status" value="1"/>
</dbReference>
<comment type="caution">
    <text evidence="4">The sequence shown here is derived from an EMBL/GenBank/DDBJ whole genome shotgun (WGS) entry which is preliminary data.</text>
</comment>
<dbReference type="Proteomes" id="UP000288669">
    <property type="component" value="Unassembled WGS sequence"/>
</dbReference>
<dbReference type="InterPro" id="IPR001647">
    <property type="entry name" value="HTH_TetR"/>
</dbReference>
<dbReference type="SUPFAM" id="SSF46689">
    <property type="entry name" value="Homeodomain-like"/>
    <property type="match status" value="1"/>
</dbReference>
<evidence type="ECO:0000259" key="3">
    <source>
        <dbReference type="PROSITE" id="PS50977"/>
    </source>
</evidence>
<feature type="domain" description="HTH tetR-type" evidence="3">
    <location>
        <begin position="10"/>
        <end position="70"/>
    </location>
</feature>
<dbReference type="InterPro" id="IPR009057">
    <property type="entry name" value="Homeodomain-like_sf"/>
</dbReference>
<evidence type="ECO:0000256" key="2">
    <source>
        <dbReference type="PROSITE-ProRule" id="PRU00335"/>
    </source>
</evidence>
<dbReference type="GO" id="GO:0003677">
    <property type="term" value="F:DNA binding"/>
    <property type="evidence" value="ECO:0007669"/>
    <property type="project" value="UniProtKB-UniRule"/>
</dbReference>
<dbReference type="PANTHER" id="PTHR43479:SF7">
    <property type="entry name" value="TETR-FAMILY TRANSCRIPTIONAL REGULATOR"/>
    <property type="match status" value="1"/>
</dbReference>
<evidence type="ECO:0000313" key="5">
    <source>
        <dbReference type="Proteomes" id="UP000288669"/>
    </source>
</evidence>
<feature type="DNA-binding region" description="H-T-H motif" evidence="2">
    <location>
        <begin position="33"/>
        <end position="52"/>
    </location>
</feature>
<keyword evidence="1 2" id="KW-0238">DNA-binding</keyword>
<gene>
    <name evidence="4" type="ORF">CBF30_09035</name>
</gene>
<dbReference type="OrthoDB" id="9810250at2"/>
<dbReference type="EMBL" id="NGJZ01000002">
    <property type="protein sequence ID" value="RSU07382.1"/>
    <property type="molecule type" value="Genomic_DNA"/>
</dbReference>
<dbReference type="PROSITE" id="PS50977">
    <property type="entry name" value="HTH_TETR_2"/>
    <property type="match status" value="1"/>
</dbReference>
<keyword evidence="5" id="KW-1185">Reference proteome</keyword>
<evidence type="ECO:0000256" key="1">
    <source>
        <dbReference type="ARBA" id="ARBA00023125"/>
    </source>
</evidence>
<dbReference type="Gene3D" id="1.10.357.10">
    <property type="entry name" value="Tetracycline Repressor, domain 2"/>
    <property type="match status" value="1"/>
</dbReference>